<evidence type="ECO:0008006" key="4">
    <source>
        <dbReference type="Google" id="ProtNLM"/>
    </source>
</evidence>
<keyword evidence="1" id="KW-1133">Transmembrane helix</keyword>
<accession>A0A1I4XBQ6</accession>
<evidence type="ECO:0000256" key="1">
    <source>
        <dbReference type="SAM" id="Phobius"/>
    </source>
</evidence>
<name>A0A1I4XBQ6_CHROL</name>
<organism evidence="2 3">
    <name type="scientific">Chryseobacterium oleae</name>
    <dbReference type="NCBI Taxonomy" id="491207"/>
    <lineage>
        <taxon>Bacteria</taxon>
        <taxon>Pseudomonadati</taxon>
        <taxon>Bacteroidota</taxon>
        <taxon>Flavobacteriia</taxon>
        <taxon>Flavobacteriales</taxon>
        <taxon>Weeksellaceae</taxon>
        <taxon>Chryseobacterium group</taxon>
        <taxon>Chryseobacterium</taxon>
    </lineage>
</organism>
<keyword evidence="1" id="KW-0812">Transmembrane</keyword>
<dbReference type="OrthoDB" id="1273603at2"/>
<dbReference type="EMBL" id="FOVD01000002">
    <property type="protein sequence ID" value="SFN22689.1"/>
    <property type="molecule type" value="Genomic_DNA"/>
</dbReference>
<feature type="transmembrane region" description="Helical" evidence="1">
    <location>
        <begin position="91"/>
        <end position="110"/>
    </location>
</feature>
<dbReference type="Proteomes" id="UP000198769">
    <property type="component" value="Unassembled WGS sequence"/>
</dbReference>
<reference evidence="3" key="1">
    <citation type="submission" date="2016-10" db="EMBL/GenBank/DDBJ databases">
        <authorList>
            <person name="Varghese N."/>
            <person name="Submissions S."/>
        </authorList>
    </citation>
    <scope>NUCLEOTIDE SEQUENCE [LARGE SCALE GENOMIC DNA]</scope>
    <source>
        <strain evidence="3">DSM 25575</strain>
    </source>
</reference>
<protein>
    <recommendedName>
        <fullName evidence="4">DUF4280 domain-containing protein</fullName>
    </recommendedName>
</protein>
<keyword evidence="3" id="KW-1185">Reference proteome</keyword>
<evidence type="ECO:0000313" key="2">
    <source>
        <dbReference type="EMBL" id="SFN22689.1"/>
    </source>
</evidence>
<gene>
    <name evidence="2" type="ORF">SAMN05421594_1634</name>
</gene>
<keyword evidence="1" id="KW-0472">Membrane</keyword>
<feature type="transmembrane region" description="Helical" evidence="1">
    <location>
        <begin position="62"/>
        <end position="84"/>
    </location>
</feature>
<proteinExistence type="predicted"/>
<sequence length="438" mass="46622">MAVYLPEKVFAVCTNQLNSDPKKFELGDNRQKKTVKLGSQQRVFLIKLDKKLSEDFTCKSGWSSGAGTAAFGGGVVVGMLLVAGTAATVPVAGWIVGGIIAIGAIGYGIWQMMQTPTCSEMIGFQESQWKKHHTTVYFDSNGKKGDSFLALTKNSLLACKEGGVLLPFITETAANNAAKSIATNNRVEMGVNIVSGALAGVLFGFSMGTSLTAGGFLGGARTLHVFQQTAIFGAWIPVGYFIINPIASATGGWLNSNENYDSVKDASISSTALPQPADSWDPVTPAKDIKEVKTLLGQNNASQSDMNKFAAGIAEAERQGTYSLKNNPELREMINRMKAGEFGPELQDRVTNKSGNLRGMVNEKNMSSVKDTHNQNSNAAIKENIKGARIKSATGAGGILTLIAPFIGNYFAERAIRVAADVFVNEDTRSITVNANNA</sequence>
<evidence type="ECO:0000313" key="3">
    <source>
        <dbReference type="Proteomes" id="UP000198769"/>
    </source>
</evidence>
<dbReference type="RefSeq" id="WP_090024023.1">
    <property type="nucleotide sequence ID" value="NZ_FOVD01000002.1"/>
</dbReference>
<dbReference type="AlphaFoldDB" id="A0A1I4XBQ6"/>